<keyword evidence="3" id="KW-1185">Reference proteome</keyword>
<organism evidence="2 3">
    <name type="scientific">Streptomyces sp. 900105245</name>
    <dbReference type="NCBI Taxonomy" id="3154379"/>
    <lineage>
        <taxon>Bacteria</taxon>
        <taxon>Bacillati</taxon>
        <taxon>Actinomycetota</taxon>
        <taxon>Actinomycetes</taxon>
        <taxon>Kitasatosporales</taxon>
        <taxon>Streptomycetaceae</taxon>
        <taxon>Streptomyces</taxon>
    </lineage>
</organism>
<keyword evidence="1" id="KW-0472">Membrane</keyword>
<dbReference type="EMBL" id="JBEPAZ010000085">
    <property type="protein sequence ID" value="MER6434123.1"/>
    <property type="molecule type" value="Genomic_DNA"/>
</dbReference>
<comment type="caution">
    <text evidence="2">The sequence shown here is derived from an EMBL/GenBank/DDBJ whole genome shotgun (WGS) entry which is preliminary data.</text>
</comment>
<dbReference type="Proteomes" id="UP001470023">
    <property type="component" value="Unassembled WGS sequence"/>
</dbReference>
<dbReference type="InterPro" id="IPR018650">
    <property type="entry name" value="STSV1_Orf64"/>
</dbReference>
<protein>
    <submittedName>
        <fullName evidence="2">DUF2079 domain-containing protein</fullName>
    </submittedName>
</protein>
<feature type="transmembrane region" description="Helical" evidence="1">
    <location>
        <begin position="106"/>
        <end position="124"/>
    </location>
</feature>
<evidence type="ECO:0000313" key="2">
    <source>
        <dbReference type="EMBL" id="MER6434123.1"/>
    </source>
</evidence>
<feature type="transmembrane region" description="Helical" evidence="1">
    <location>
        <begin position="251"/>
        <end position="274"/>
    </location>
</feature>
<keyword evidence="1" id="KW-1133">Transmembrane helix</keyword>
<feature type="transmembrane region" description="Helical" evidence="1">
    <location>
        <begin position="327"/>
        <end position="349"/>
    </location>
</feature>
<accession>A0ABV1UK62</accession>
<feature type="transmembrane region" description="Helical" evidence="1">
    <location>
        <begin position="294"/>
        <end position="315"/>
    </location>
</feature>
<dbReference type="RefSeq" id="WP_352066022.1">
    <property type="nucleotide sequence ID" value="NZ_JBEPAZ010000085.1"/>
</dbReference>
<gene>
    <name evidence="2" type="ORF">ABT272_41565</name>
</gene>
<name>A0ABV1UK62_9ACTN</name>
<evidence type="ECO:0000313" key="3">
    <source>
        <dbReference type="Proteomes" id="UP001470023"/>
    </source>
</evidence>
<feature type="transmembrane region" description="Helical" evidence="1">
    <location>
        <begin position="190"/>
        <end position="213"/>
    </location>
</feature>
<reference evidence="2 3" key="1">
    <citation type="submission" date="2024-06" db="EMBL/GenBank/DDBJ databases">
        <title>The Natural Products Discovery Center: Release of the First 8490 Sequenced Strains for Exploring Actinobacteria Biosynthetic Diversity.</title>
        <authorList>
            <person name="Kalkreuter E."/>
            <person name="Kautsar S.A."/>
            <person name="Yang D."/>
            <person name="Bader C.D."/>
            <person name="Teijaro C.N."/>
            <person name="Fluegel L."/>
            <person name="Davis C.M."/>
            <person name="Simpson J.R."/>
            <person name="Lauterbach L."/>
            <person name="Steele A.D."/>
            <person name="Gui C."/>
            <person name="Meng S."/>
            <person name="Li G."/>
            <person name="Viehrig K."/>
            <person name="Ye F."/>
            <person name="Su P."/>
            <person name="Kiefer A.F."/>
            <person name="Nichols A."/>
            <person name="Cepeda A.J."/>
            <person name="Yan W."/>
            <person name="Fan B."/>
            <person name="Jiang Y."/>
            <person name="Adhikari A."/>
            <person name="Zheng C.-J."/>
            <person name="Schuster L."/>
            <person name="Cowan T.M."/>
            <person name="Smanski M.J."/>
            <person name="Chevrette M.G."/>
            <person name="De Carvalho L.P.S."/>
            <person name="Shen B."/>
        </authorList>
    </citation>
    <scope>NUCLEOTIDE SEQUENCE [LARGE SCALE GENOMIC DNA]</scope>
    <source>
        <strain evidence="2 3">NPDC001166</strain>
    </source>
</reference>
<proteinExistence type="predicted"/>
<keyword evidence="1" id="KW-0812">Transmembrane</keyword>
<evidence type="ECO:0000256" key="1">
    <source>
        <dbReference type="SAM" id="Phobius"/>
    </source>
</evidence>
<feature type="transmembrane region" description="Helical" evidence="1">
    <location>
        <begin position="81"/>
        <end position="99"/>
    </location>
</feature>
<sequence length="454" mass="49610">MAWGMALAGFTVYAALSLSLHRRMLTTGYDLGIFEQAVRSYAHGHLPIAELKGHNYPLLGDHFSPITATIAPFYRIWPMPVTLLLAQAALLAVATVPLTRWAHRTLGMPGAVVIGAGYGVSWGIAQTVGFDFHEVCFAVPLIAFSIEALGNERWRTAAACCLPLLLVKEDLGLTVAVVGGYIAYRGPRQLGIITAAIGISGTCLEMLVVVPAFNPNGVYAYFNGVPDNANEGLFDLLFRYTFGLVTPEAKVVTLLMLLAPTAFVALRSPLLIIATPTLAWRFASSSEGYWGTRFHYSAVLMPIVFGAFIHALAALRQQNSKKIREGVVRHSLIVSAAATVIMVPIFPFAQLAEGSMWTQSPRVAVARQILSRIPDESTVAASNRLVPQITNRCTVMVLGLPQNQGNPEWVLADTREPQGWPIGREQEMIEVENFRQRGYKTVREEEGFVLLQYG</sequence>
<dbReference type="Pfam" id="PF09852">
    <property type="entry name" value="DUF2079"/>
    <property type="match status" value="1"/>
</dbReference>